<dbReference type="Proteomes" id="UP000239576">
    <property type="component" value="Unassembled WGS sequence"/>
</dbReference>
<dbReference type="SUPFAM" id="SSF53448">
    <property type="entry name" value="Nucleotide-diphospho-sugar transferases"/>
    <property type="match status" value="1"/>
</dbReference>
<comment type="caution">
    <text evidence="2">The sequence shown here is derived from an EMBL/GenBank/DDBJ whole genome shotgun (WGS) entry which is preliminary data.</text>
</comment>
<evidence type="ECO:0000259" key="1">
    <source>
        <dbReference type="Pfam" id="PF10111"/>
    </source>
</evidence>
<dbReference type="RefSeq" id="WP_106255895.1">
    <property type="nucleotide sequence ID" value="NZ_CAWNSW010000046.1"/>
</dbReference>
<proteinExistence type="predicted"/>
<dbReference type="OrthoDB" id="455644at2"/>
<reference evidence="3" key="1">
    <citation type="submission" date="2018-02" db="EMBL/GenBank/DDBJ databases">
        <authorList>
            <person name="Moore K."/>
            <person name="Momper L."/>
        </authorList>
    </citation>
    <scope>NUCLEOTIDE SEQUENCE [LARGE SCALE GENOMIC DNA]</scope>
    <source>
        <strain evidence="3">ULC18</strain>
    </source>
</reference>
<dbReference type="PANTHER" id="PTHR43685">
    <property type="entry name" value="GLYCOSYLTRANSFERASE"/>
    <property type="match status" value="1"/>
</dbReference>
<dbReference type="EMBL" id="PVWK01000050">
    <property type="protein sequence ID" value="PSB30597.1"/>
    <property type="molecule type" value="Genomic_DNA"/>
</dbReference>
<gene>
    <name evidence="2" type="ORF">C7B82_08620</name>
</gene>
<evidence type="ECO:0000313" key="3">
    <source>
        <dbReference type="Proteomes" id="UP000239576"/>
    </source>
</evidence>
<dbReference type="AlphaFoldDB" id="A0A2T1ECW6"/>
<dbReference type="InterPro" id="IPR019290">
    <property type="entry name" value="GlycosylTrfase-like_prok"/>
</dbReference>
<dbReference type="InterPro" id="IPR050834">
    <property type="entry name" value="Glycosyltransf_2"/>
</dbReference>
<organism evidence="2 3">
    <name type="scientific">Stenomitos frigidus ULC18</name>
    <dbReference type="NCBI Taxonomy" id="2107698"/>
    <lineage>
        <taxon>Bacteria</taxon>
        <taxon>Bacillati</taxon>
        <taxon>Cyanobacteriota</taxon>
        <taxon>Cyanophyceae</taxon>
        <taxon>Leptolyngbyales</taxon>
        <taxon>Leptolyngbyaceae</taxon>
        <taxon>Stenomitos</taxon>
    </lineage>
</organism>
<dbReference type="Pfam" id="PF10111">
    <property type="entry name" value="Glyco_tranf_2_2"/>
    <property type="match status" value="1"/>
</dbReference>
<protein>
    <submittedName>
        <fullName evidence="2">Glycosyl transferase family A</fullName>
    </submittedName>
</protein>
<name>A0A2T1ECW6_9CYAN</name>
<keyword evidence="2" id="KW-0808">Transferase</keyword>
<dbReference type="InterPro" id="IPR029044">
    <property type="entry name" value="Nucleotide-diphossugar_trans"/>
</dbReference>
<keyword evidence="3" id="KW-1185">Reference proteome</keyword>
<dbReference type="Gene3D" id="3.90.550.10">
    <property type="entry name" value="Spore Coat Polysaccharide Biosynthesis Protein SpsA, Chain A"/>
    <property type="match status" value="1"/>
</dbReference>
<feature type="domain" description="Glycosyltransferase 2-like prokaryotic type" evidence="1">
    <location>
        <begin position="5"/>
        <end position="244"/>
    </location>
</feature>
<dbReference type="GO" id="GO:0016740">
    <property type="term" value="F:transferase activity"/>
    <property type="evidence" value="ECO:0007669"/>
    <property type="project" value="UniProtKB-KW"/>
</dbReference>
<reference evidence="2 3" key="2">
    <citation type="submission" date="2018-03" db="EMBL/GenBank/DDBJ databases">
        <title>The ancient ancestry and fast evolution of plastids.</title>
        <authorList>
            <person name="Moore K.R."/>
            <person name="Magnabosco C."/>
            <person name="Momper L."/>
            <person name="Gold D.A."/>
            <person name="Bosak T."/>
            <person name="Fournier G.P."/>
        </authorList>
    </citation>
    <scope>NUCLEOTIDE SEQUENCE [LARGE SCALE GENOMIC DNA]</scope>
    <source>
        <strain evidence="2 3">ULC18</strain>
    </source>
</reference>
<evidence type="ECO:0000313" key="2">
    <source>
        <dbReference type="EMBL" id="PSB30597.1"/>
    </source>
</evidence>
<dbReference type="PANTHER" id="PTHR43685:SF2">
    <property type="entry name" value="GLYCOSYLTRANSFERASE 2-LIKE DOMAIN-CONTAINING PROTEIN"/>
    <property type="match status" value="1"/>
</dbReference>
<sequence length="326" mass="36811">MPTISIIVPVYNAEHTILETVTSVQNQSFANFELILVDDGSSDDTLKQLNAVNDPRVKVFSYENGGVSVARNRGIAHATGEFIAFLDHDDLWTPDKLELQLIALQQNLEAGVAYSWTCNMSEGGDRFEVGHSPLFTGDVYTELLRSNFIANGSNLLVRRQAVESVGGFDPTLAYCADWDFYLRLAFHWNFVVVPKPQVLYRQTSGSMSSKIDVLEEETLFVIDKMFQSAPSGLQNLKHQSLAIMYQYLAGMYLADITNLYEVQQAGQKLKMAIRLYPNILLSRLTQRYIIKCLIMQLFSPKVTKYFIQLIGVARNIGDPRLKHESH</sequence>
<accession>A0A2T1ECW6</accession>